<dbReference type="PANTHER" id="PTHR23024">
    <property type="entry name" value="ARYLACETAMIDE DEACETYLASE"/>
    <property type="match status" value="1"/>
</dbReference>
<dbReference type="InterPro" id="IPR013094">
    <property type="entry name" value="AB_hydrolase_3"/>
</dbReference>
<dbReference type="InterPro" id="IPR029058">
    <property type="entry name" value="AB_hydrolase_fold"/>
</dbReference>
<sequence length="321" mass="36137">MAPYDNTTPKTRLDSFNVYETHFKQIGDHKINVAILVPKDLKPSKVPLAVKFHGGGLVTGDALFTEWISAWLIPLMHRNNSIMVMPNYRLTPEATGADILEDLHDFWTWINNKGLDTHLASQGVTLDLDYEQLLVLGDSAGGYMAVQSGLTRPKGEIKAILAQYPMIDCPRPTLDSRIMGEVAPPTREWLDENLAAVMKPGAMLSSSHPFSSGRFLLFFGMNVYKRFDEFFGVGKELWPITAIEDASYLPPTTIFHATGDTVVDYQDSVRFVDKMKSVMPDVEVRLTKGIEGDHGFDGELKEDEKEWLKTELQWLESKWLA</sequence>
<dbReference type="EMBL" id="WVTA01000002">
    <property type="protein sequence ID" value="KAK3216098.1"/>
    <property type="molecule type" value="Genomic_DNA"/>
</dbReference>
<gene>
    <name evidence="2" type="ORF">GRF29_8g2153510</name>
</gene>
<evidence type="ECO:0000259" key="1">
    <source>
        <dbReference type="Pfam" id="PF07859"/>
    </source>
</evidence>
<dbReference type="Proteomes" id="UP001280581">
    <property type="component" value="Unassembled WGS sequence"/>
</dbReference>
<reference evidence="2 3" key="1">
    <citation type="submission" date="2021-02" db="EMBL/GenBank/DDBJ databases">
        <title>Genome assembly of Pseudopithomyces chartarum.</title>
        <authorList>
            <person name="Jauregui R."/>
            <person name="Singh J."/>
            <person name="Voisey C."/>
        </authorList>
    </citation>
    <scope>NUCLEOTIDE SEQUENCE [LARGE SCALE GENOMIC DNA]</scope>
    <source>
        <strain evidence="2 3">AGR01</strain>
    </source>
</reference>
<protein>
    <recommendedName>
        <fullName evidence="1">Alpha/beta hydrolase fold-3 domain-containing protein</fullName>
    </recommendedName>
</protein>
<dbReference type="PANTHER" id="PTHR23024:SF24">
    <property type="entry name" value="ALPHA_BETA HYDROLASE FOLD-3 DOMAIN-CONTAINING PROTEIN"/>
    <property type="match status" value="1"/>
</dbReference>
<dbReference type="AlphaFoldDB" id="A0AAN6RKS0"/>
<comment type="caution">
    <text evidence="2">The sequence shown here is derived from an EMBL/GenBank/DDBJ whole genome shotgun (WGS) entry which is preliminary data.</text>
</comment>
<dbReference type="SUPFAM" id="SSF53474">
    <property type="entry name" value="alpha/beta-Hydrolases"/>
    <property type="match status" value="1"/>
</dbReference>
<dbReference type="Gene3D" id="3.40.50.1820">
    <property type="entry name" value="alpha/beta hydrolase"/>
    <property type="match status" value="1"/>
</dbReference>
<dbReference type="GO" id="GO:0016787">
    <property type="term" value="F:hydrolase activity"/>
    <property type="evidence" value="ECO:0007669"/>
    <property type="project" value="InterPro"/>
</dbReference>
<evidence type="ECO:0000313" key="2">
    <source>
        <dbReference type="EMBL" id="KAK3216098.1"/>
    </source>
</evidence>
<proteinExistence type="predicted"/>
<dbReference type="Pfam" id="PF07859">
    <property type="entry name" value="Abhydrolase_3"/>
    <property type="match status" value="1"/>
</dbReference>
<name>A0AAN6RKS0_9PLEO</name>
<evidence type="ECO:0000313" key="3">
    <source>
        <dbReference type="Proteomes" id="UP001280581"/>
    </source>
</evidence>
<dbReference type="InterPro" id="IPR050466">
    <property type="entry name" value="Carboxylest/Gibb_receptor"/>
</dbReference>
<organism evidence="2 3">
    <name type="scientific">Pseudopithomyces chartarum</name>
    <dbReference type="NCBI Taxonomy" id="1892770"/>
    <lineage>
        <taxon>Eukaryota</taxon>
        <taxon>Fungi</taxon>
        <taxon>Dikarya</taxon>
        <taxon>Ascomycota</taxon>
        <taxon>Pezizomycotina</taxon>
        <taxon>Dothideomycetes</taxon>
        <taxon>Pleosporomycetidae</taxon>
        <taxon>Pleosporales</taxon>
        <taxon>Massarineae</taxon>
        <taxon>Didymosphaeriaceae</taxon>
        <taxon>Pseudopithomyces</taxon>
    </lineage>
</organism>
<keyword evidence="3" id="KW-1185">Reference proteome</keyword>
<feature type="domain" description="Alpha/beta hydrolase fold-3" evidence="1">
    <location>
        <begin position="50"/>
        <end position="191"/>
    </location>
</feature>
<accession>A0AAN6RKS0</accession>